<dbReference type="Pfam" id="PF17854">
    <property type="entry name" value="FtsK_alpha"/>
    <property type="match status" value="1"/>
</dbReference>
<sequence length="816" mass="89137">MPKKEDPRETLRNARPRAKTPAKITASKRKKPALVRSKTKKIASKKAFSSTPAKGGASWLWVMLVASAMAFVVWQWEGVTDFFANFGSGTAGLFGWGLLLILLGIIIAIVALRFDQMSEWAHRYRLNLWNKWLGGVVLILAAWGMLGMMDAGGDIGLGILGGKTDVNGFMRVLALIVLGIILLAPGAVWKSLSGLFKGIFRPSRRSNMPEVARLDRTVVSRPVFGGHEDSISPDMGEPVRRLANTKPASKIELPSIKLPSFGKTESRVIEIKNPLAAKTAPQTELPNMPAENTAREPKPADDRSDADRRQVASEVWKKYGEAEGLVEMDGWKLPPIEMLDKTTEIGFSEADNLQRARAIEDALASYGVEGKVIQINAGPTVTQFGVEPGWDRKFKEIKERDKDGETTSRQVEVSKTRVKVDRIASLANDLALALAAPSLRIEAPVPGKSIVGIEVPNTSFGVVSMRSVMETNTFQKILARSPLALALGKGAGGEAVSGDLTKMPHLLIAGATGSGKTVCLNSIICCMLLNNTPASVKFIMIDPKRVELTPFNGLPHLATPVIVDVEKALSALRWLAAEMDRRYQTLAAAGSRNIEGYNKTRVGSDRMAFIVLIIDELADLMMAGFDEVEHILCRLAQMARAVGIHLVVATQRPSVDVITGLIKANFPTRISFAVTSQVDSRTILDMVGAEKLLGRGDMLYMPTEAAKPKRLQGCYVSDAESERLIYFWTNQKDISPSEALKVEEITAPPPAQKSRTKDPLFDEAMALISEHNNIISASFLQRKMHIGYPRAARLADELREAIEGDDGKAEVPKDEY</sequence>
<proteinExistence type="inferred from homology"/>
<evidence type="ECO:0000313" key="9">
    <source>
        <dbReference type="EMBL" id="AMU86206.1"/>
    </source>
</evidence>
<dbReference type="GO" id="GO:0003677">
    <property type="term" value="F:DNA binding"/>
    <property type="evidence" value="ECO:0007669"/>
    <property type="project" value="UniProtKB-KW"/>
</dbReference>
<dbReference type="Gene3D" id="3.40.50.300">
    <property type="entry name" value="P-loop containing nucleotide triphosphate hydrolases"/>
    <property type="match status" value="1"/>
</dbReference>
<evidence type="ECO:0000256" key="6">
    <source>
        <dbReference type="SAM" id="MobiDB-lite"/>
    </source>
</evidence>
<keyword evidence="4" id="KW-0238">DNA-binding</keyword>
<dbReference type="RefSeq" id="WP_034376705.1">
    <property type="nucleotide sequence ID" value="NZ_AP024514.1"/>
</dbReference>
<dbReference type="CDD" id="cd01127">
    <property type="entry name" value="TrwB_TraG_TraD_VirD4"/>
    <property type="match status" value="1"/>
</dbReference>
<keyword evidence="7" id="KW-0472">Membrane</keyword>
<evidence type="ECO:0000256" key="1">
    <source>
        <dbReference type="ARBA" id="ARBA00006474"/>
    </source>
</evidence>
<dbReference type="OrthoDB" id="9807790at2"/>
<protein>
    <submittedName>
        <fullName evidence="9">DNA segregation ATPase FtsK/SpoIIIE</fullName>
    </submittedName>
</protein>
<dbReference type="InterPro" id="IPR036390">
    <property type="entry name" value="WH_DNA-bd_sf"/>
</dbReference>
<feature type="domain" description="FtsK" evidence="8">
    <location>
        <begin position="493"/>
        <end position="681"/>
    </location>
</feature>
<dbReference type="PANTHER" id="PTHR22683:SF41">
    <property type="entry name" value="DNA TRANSLOCASE FTSK"/>
    <property type="match status" value="1"/>
</dbReference>
<evidence type="ECO:0000256" key="2">
    <source>
        <dbReference type="ARBA" id="ARBA00022741"/>
    </source>
</evidence>
<dbReference type="InterPro" id="IPR036388">
    <property type="entry name" value="WH-like_DNA-bd_sf"/>
</dbReference>
<dbReference type="PROSITE" id="PS50901">
    <property type="entry name" value="FTSK"/>
    <property type="match status" value="1"/>
</dbReference>
<dbReference type="InterPro" id="IPR050206">
    <property type="entry name" value="FtsK/SpoIIIE/SftA"/>
</dbReference>
<dbReference type="InterPro" id="IPR018541">
    <property type="entry name" value="Ftsk_gamma"/>
</dbReference>
<evidence type="ECO:0000256" key="7">
    <source>
        <dbReference type="SAM" id="Phobius"/>
    </source>
</evidence>
<dbReference type="Pfam" id="PF09397">
    <property type="entry name" value="FtsK_gamma"/>
    <property type="match status" value="1"/>
</dbReference>
<accession>A0A142V8Q3</accession>
<dbReference type="EMBL" id="CP011127">
    <property type="protein sequence ID" value="AMU86206.1"/>
    <property type="molecule type" value="Genomic_DNA"/>
</dbReference>
<feature type="compositionally biased region" description="Basic and acidic residues" evidence="6">
    <location>
        <begin position="1"/>
        <end position="12"/>
    </location>
</feature>
<organism evidence="9 10">
    <name type="scientific">Dehalococcoides mccartyi</name>
    <dbReference type="NCBI Taxonomy" id="61435"/>
    <lineage>
        <taxon>Bacteria</taxon>
        <taxon>Bacillati</taxon>
        <taxon>Chloroflexota</taxon>
        <taxon>Dehalococcoidia</taxon>
        <taxon>Dehalococcoidales</taxon>
        <taxon>Dehalococcoidaceae</taxon>
        <taxon>Dehalococcoides</taxon>
    </lineage>
</organism>
<dbReference type="PATRIC" id="fig|61435.13.peg.412"/>
<feature type="transmembrane region" description="Helical" evidence="7">
    <location>
        <begin position="56"/>
        <end position="74"/>
    </location>
</feature>
<evidence type="ECO:0000256" key="4">
    <source>
        <dbReference type="ARBA" id="ARBA00023125"/>
    </source>
</evidence>
<dbReference type="PANTHER" id="PTHR22683">
    <property type="entry name" value="SPORULATION PROTEIN RELATED"/>
    <property type="match status" value="1"/>
</dbReference>
<dbReference type="SUPFAM" id="SSF46785">
    <property type="entry name" value="Winged helix' DNA-binding domain"/>
    <property type="match status" value="1"/>
</dbReference>
<feature type="region of interest" description="Disordered" evidence="6">
    <location>
        <begin position="1"/>
        <end position="32"/>
    </location>
</feature>
<evidence type="ECO:0000256" key="3">
    <source>
        <dbReference type="ARBA" id="ARBA00022840"/>
    </source>
</evidence>
<dbReference type="SUPFAM" id="SSF52540">
    <property type="entry name" value="P-loop containing nucleoside triphosphate hydrolases"/>
    <property type="match status" value="1"/>
</dbReference>
<evidence type="ECO:0000313" key="10">
    <source>
        <dbReference type="Proteomes" id="UP000076394"/>
    </source>
</evidence>
<name>A0A142V8Q3_9CHLR</name>
<dbReference type="GO" id="GO:0005524">
    <property type="term" value="F:ATP binding"/>
    <property type="evidence" value="ECO:0007669"/>
    <property type="project" value="UniProtKB-UniRule"/>
</dbReference>
<feature type="compositionally biased region" description="Basic residues" evidence="6">
    <location>
        <begin position="14"/>
        <end position="32"/>
    </location>
</feature>
<feature type="binding site" evidence="5">
    <location>
        <begin position="510"/>
        <end position="517"/>
    </location>
    <ligand>
        <name>ATP</name>
        <dbReference type="ChEBI" id="CHEBI:30616"/>
    </ligand>
</feature>
<reference evidence="9 10" key="1">
    <citation type="submission" date="2015-03" db="EMBL/GenBank/DDBJ databases">
        <title>Genomic characterization of Dehalococcoides mccartyi strain 11a5, an unusal plasmid-containing chloroethene dechlorinator.</title>
        <authorList>
            <person name="Zhao S."/>
            <person name="Ding C."/>
            <person name="He J."/>
        </authorList>
    </citation>
    <scope>NUCLEOTIDE SEQUENCE [LARGE SCALE GENOMIC DNA]</scope>
    <source>
        <strain evidence="9 10">11a5</strain>
    </source>
</reference>
<comment type="similarity">
    <text evidence="1">Belongs to the FtsK/SpoIIIE/SftA family.</text>
</comment>
<dbReference type="InterPro" id="IPR002543">
    <property type="entry name" value="FtsK_dom"/>
</dbReference>
<keyword evidence="7" id="KW-1133">Transmembrane helix</keyword>
<dbReference type="Proteomes" id="UP000076394">
    <property type="component" value="Chromosome"/>
</dbReference>
<dbReference type="InterPro" id="IPR027417">
    <property type="entry name" value="P-loop_NTPase"/>
</dbReference>
<dbReference type="SMART" id="SM00843">
    <property type="entry name" value="Ftsk_gamma"/>
    <property type="match status" value="1"/>
</dbReference>
<dbReference type="InterPro" id="IPR041027">
    <property type="entry name" value="FtsK_alpha"/>
</dbReference>
<feature type="transmembrane region" description="Helical" evidence="7">
    <location>
        <begin position="169"/>
        <end position="189"/>
    </location>
</feature>
<feature type="transmembrane region" description="Helical" evidence="7">
    <location>
        <begin position="132"/>
        <end position="149"/>
    </location>
</feature>
<dbReference type="InterPro" id="IPR003593">
    <property type="entry name" value="AAA+_ATPase"/>
</dbReference>
<dbReference type="AlphaFoldDB" id="A0A142V8Q3"/>
<keyword evidence="3 5" id="KW-0067">ATP-binding</keyword>
<dbReference type="Pfam" id="PF01580">
    <property type="entry name" value="FtsK_SpoIIIE"/>
    <property type="match status" value="1"/>
</dbReference>
<dbReference type="Gene3D" id="3.30.980.40">
    <property type="match status" value="1"/>
</dbReference>
<evidence type="ECO:0000259" key="8">
    <source>
        <dbReference type="PROSITE" id="PS50901"/>
    </source>
</evidence>
<dbReference type="SMART" id="SM00382">
    <property type="entry name" value="AAA"/>
    <property type="match status" value="1"/>
</dbReference>
<feature type="compositionally biased region" description="Basic and acidic residues" evidence="6">
    <location>
        <begin position="293"/>
        <end position="312"/>
    </location>
</feature>
<feature type="region of interest" description="Disordered" evidence="6">
    <location>
        <begin position="276"/>
        <end position="312"/>
    </location>
</feature>
<keyword evidence="7" id="KW-0812">Transmembrane</keyword>
<gene>
    <name evidence="9" type="ORF">Dm11a5_0380</name>
</gene>
<feature type="transmembrane region" description="Helical" evidence="7">
    <location>
        <begin position="94"/>
        <end position="112"/>
    </location>
</feature>
<keyword evidence="2 5" id="KW-0547">Nucleotide-binding</keyword>
<dbReference type="Gene3D" id="1.10.10.10">
    <property type="entry name" value="Winged helix-like DNA-binding domain superfamily/Winged helix DNA-binding domain"/>
    <property type="match status" value="1"/>
</dbReference>
<evidence type="ECO:0000256" key="5">
    <source>
        <dbReference type="PROSITE-ProRule" id="PRU00289"/>
    </source>
</evidence>